<dbReference type="AlphaFoldDB" id="A0A3M9N8A5"/>
<accession>A0A3M9N8A5</accession>
<organism evidence="2 3">
    <name type="scientific">Hanamia caeni</name>
    <dbReference type="NCBI Taxonomy" id="2294116"/>
    <lineage>
        <taxon>Bacteria</taxon>
        <taxon>Pseudomonadati</taxon>
        <taxon>Bacteroidota</taxon>
        <taxon>Chitinophagia</taxon>
        <taxon>Chitinophagales</taxon>
        <taxon>Chitinophagaceae</taxon>
        <taxon>Hanamia</taxon>
    </lineage>
</organism>
<dbReference type="Gene3D" id="1.50.10.10">
    <property type="match status" value="1"/>
</dbReference>
<dbReference type="InterPro" id="IPR012341">
    <property type="entry name" value="6hp_glycosidase-like_sf"/>
</dbReference>
<keyword evidence="3" id="KW-1185">Reference proteome</keyword>
<feature type="signal peptide" evidence="1">
    <location>
        <begin position="1"/>
        <end position="24"/>
    </location>
</feature>
<comment type="caution">
    <text evidence="2">The sequence shown here is derived from an EMBL/GenBank/DDBJ whole genome shotgun (WGS) entry which is preliminary data.</text>
</comment>
<evidence type="ECO:0000313" key="2">
    <source>
        <dbReference type="EMBL" id="RNI34054.1"/>
    </source>
</evidence>
<evidence type="ECO:0000256" key="1">
    <source>
        <dbReference type="SAM" id="SignalP"/>
    </source>
</evidence>
<protein>
    <submittedName>
        <fullName evidence="2">Uncharacterized protein</fullName>
    </submittedName>
</protein>
<dbReference type="InterPro" id="IPR008928">
    <property type="entry name" value="6-hairpin_glycosidase_sf"/>
</dbReference>
<sequence>MKRFTLITSIICIGLLLNINASQAQTSEKLAEKILNDHKLDTVLEKAKALLSKGFNAGDGYPQVWIRDLNTFIELSCLVYDHTTIRDNLLTFLYLQQPNGEIVDGYALKRHVTWGDPNIYTSSYDTLHIGFKNTVESDQETSLIQAIDKYITIVRDTSILHEEIAGMPVLAHLGRSIDYLLKNRYSKKYKLLTGATTQDWGDVQIEGGAVVDVDANTHWAIDIYDNAMFVIALKDMIHFTQDPAEKKKWADLKKQTEQNIRKYLWDSTRHKFIPHIYINKSPFPKSFDENKIYFHGGTAIAIEAGILSKKEIELVNNDVLRNVKLSGAPSIGLTLYPPYPDSFFKGSNTCKPYVYQNGGDWSWFGGRMIQQLVLNGFVQEAYDELQPMLDRVIRNDKFYEWYSVDGKPKGSADFKGSAGVLGKAIDMLRTWAKNQ</sequence>
<keyword evidence="1" id="KW-0732">Signal</keyword>
<dbReference type="SUPFAM" id="SSF48208">
    <property type="entry name" value="Six-hairpin glycosidases"/>
    <property type="match status" value="1"/>
</dbReference>
<dbReference type="EMBL" id="RJJR01000015">
    <property type="protein sequence ID" value="RNI34054.1"/>
    <property type="molecule type" value="Genomic_DNA"/>
</dbReference>
<name>A0A3M9N8A5_9BACT</name>
<feature type="chain" id="PRO_5017976170" evidence="1">
    <location>
        <begin position="25"/>
        <end position="435"/>
    </location>
</feature>
<dbReference type="OrthoDB" id="1111500at2"/>
<dbReference type="RefSeq" id="WP_123121993.1">
    <property type="nucleotide sequence ID" value="NZ_RJJR01000015.1"/>
</dbReference>
<dbReference type="GO" id="GO:0005975">
    <property type="term" value="P:carbohydrate metabolic process"/>
    <property type="evidence" value="ECO:0007669"/>
    <property type="project" value="InterPro"/>
</dbReference>
<gene>
    <name evidence="2" type="ORF">EFY79_17260</name>
</gene>
<evidence type="ECO:0000313" key="3">
    <source>
        <dbReference type="Proteomes" id="UP000267223"/>
    </source>
</evidence>
<reference evidence="2 3" key="1">
    <citation type="submission" date="2018-11" db="EMBL/GenBank/DDBJ databases">
        <title>Draft genome sequence of Ferruginibacter sp. BO-59.</title>
        <authorList>
            <person name="Im W.T."/>
        </authorList>
    </citation>
    <scope>NUCLEOTIDE SEQUENCE [LARGE SCALE GENOMIC DNA]</scope>
    <source>
        <strain evidence="2 3">BO-59</strain>
    </source>
</reference>
<dbReference type="Proteomes" id="UP000267223">
    <property type="component" value="Unassembled WGS sequence"/>
</dbReference>
<proteinExistence type="predicted"/>